<evidence type="ECO:0000313" key="1">
    <source>
        <dbReference type="EMBL" id="EKR55447.1"/>
    </source>
</evidence>
<dbReference type="Proteomes" id="UP000001340">
    <property type="component" value="Unassembled WGS sequence"/>
</dbReference>
<accession>A0A0E2DII4</accession>
<reference evidence="1 2" key="1">
    <citation type="submission" date="2012-10" db="EMBL/GenBank/DDBJ databases">
        <authorList>
            <person name="Harkins D.M."/>
            <person name="Durkin A.S."/>
            <person name="Brinkac L.M."/>
            <person name="Haft D.H."/>
            <person name="Selengut J.D."/>
            <person name="Sanka R."/>
            <person name="DePew J."/>
            <person name="Purushe J."/>
            <person name="Chanthongthip A."/>
            <person name="Lattana O."/>
            <person name="Phetsouvanh R."/>
            <person name="Newton P.N."/>
            <person name="Vinetz J.M."/>
            <person name="Sutton G.G."/>
            <person name="Nierman W.C."/>
            <person name="Fouts D.E."/>
        </authorList>
    </citation>
    <scope>NUCLEOTIDE SEQUENCE [LARGE SCALE GENOMIC DNA]</scope>
    <source>
        <strain evidence="1 2">UI 12758</strain>
    </source>
</reference>
<evidence type="ECO:0000313" key="2">
    <source>
        <dbReference type="Proteomes" id="UP000001340"/>
    </source>
</evidence>
<sequence>MFRIYILSIPVKLNTHRCFDKVSINVSSVESNAKAIEALSV</sequence>
<dbReference type="AlphaFoldDB" id="A0A0E2DII4"/>
<gene>
    <name evidence="1" type="ORF">LEP1GSC105_0993</name>
</gene>
<comment type="caution">
    <text evidence="1">The sequence shown here is derived from an EMBL/GenBank/DDBJ whole genome shotgun (WGS) entry which is preliminary data.</text>
</comment>
<name>A0A0E2DII4_LEPIR</name>
<dbReference type="EMBL" id="AHNR02000029">
    <property type="protein sequence ID" value="EKR55447.1"/>
    <property type="molecule type" value="Genomic_DNA"/>
</dbReference>
<proteinExistence type="predicted"/>
<organism evidence="1 2">
    <name type="scientific">Leptospira interrogans str. UI 12758</name>
    <dbReference type="NCBI Taxonomy" id="1049938"/>
    <lineage>
        <taxon>Bacteria</taxon>
        <taxon>Pseudomonadati</taxon>
        <taxon>Spirochaetota</taxon>
        <taxon>Spirochaetia</taxon>
        <taxon>Leptospirales</taxon>
        <taxon>Leptospiraceae</taxon>
        <taxon>Leptospira</taxon>
    </lineage>
</organism>
<protein>
    <submittedName>
        <fullName evidence="1">Uncharacterized protein</fullName>
    </submittedName>
</protein>